<keyword evidence="3" id="KW-1185">Reference proteome</keyword>
<accession>A0A117RYI7</accession>
<evidence type="ECO:0000313" key="3">
    <source>
        <dbReference type="Proteomes" id="UP000053260"/>
    </source>
</evidence>
<dbReference type="AlphaFoldDB" id="A0A117RYI7"/>
<protein>
    <submittedName>
        <fullName evidence="2">Uncharacterized protein</fullName>
    </submittedName>
</protein>
<feature type="region of interest" description="Disordered" evidence="1">
    <location>
        <begin position="1"/>
        <end position="44"/>
    </location>
</feature>
<reference evidence="2 3" key="1">
    <citation type="submission" date="2015-10" db="EMBL/GenBank/DDBJ databases">
        <title>Draft genome sequence of Streptomyces sp. RV15, isolated from a marine sponge.</title>
        <authorList>
            <person name="Ruckert C."/>
            <person name="Abdelmohsen U.R."/>
            <person name="Winkler A."/>
            <person name="Hentschel U."/>
            <person name="Kalinowski J."/>
            <person name="Kampfer P."/>
            <person name="Glaeser S."/>
        </authorList>
    </citation>
    <scope>NUCLEOTIDE SEQUENCE [LARGE SCALE GENOMIC DNA]</scope>
    <source>
        <strain evidence="2 3">RV15</strain>
    </source>
</reference>
<organism evidence="2 3">
    <name type="scientific">Streptomyces dysideae</name>
    <dbReference type="NCBI Taxonomy" id="909626"/>
    <lineage>
        <taxon>Bacteria</taxon>
        <taxon>Bacillati</taxon>
        <taxon>Actinomycetota</taxon>
        <taxon>Actinomycetes</taxon>
        <taxon>Kitasatosporales</taxon>
        <taxon>Streptomycetaceae</taxon>
        <taxon>Streptomyces</taxon>
    </lineage>
</organism>
<name>A0A117RYI7_9ACTN</name>
<gene>
    <name evidence="2" type="ORF">AQJ91_35820</name>
</gene>
<evidence type="ECO:0000256" key="1">
    <source>
        <dbReference type="SAM" id="MobiDB-lite"/>
    </source>
</evidence>
<comment type="caution">
    <text evidence="2">The sequence shown here is derived from an EMBL/GenBank/DDBJ whole genome shotgun (WGS) entry which is preliminary data.</text>
</comment>
<sequence>MQQDGRGHTAAGQSRDPPVDHGLGRQDAEFIPQDRGTGRRGEFDDRHLPVIELYPVGAVEPAVGQFCLKSASDADAGTQQKVELVRGKVSLGQALHGLASGQ</sequence>
<feature type="compositionally biased region" description="Basic and acidic residues" evidence="1">
    <location>
        <begin position="17"/>
        <end position="28"/>
    </location>
</feature>
<dbReference type="Proteomes" id="UP000053260">
    <property type="component" value="Unassembled WGS sequence"/>
</dbReference>
<dbReference type="EMBL" id="LMXB01000087">
    <property type="protein sequence ID" value="KUO16474.1"/>
    <property type="molecule type" value="Genomic_DNA"/>
</dbReference>
<evidence type="ECO:0000313" key="2">
    <source>
        <dbReference type="EMBL" id="KUO16474.1"/>
    </source>
</evidence>
<proteinExistence type="predicted"/>